<dbReference type="Gene3D" id="2.60.40.420">
    <property type="entry name" value="Cupredoxins - blue copper proteins"/>
    <property type="match status" value="1"/>
</dbReference>
<evidence type="ECO:0000256" key="2">
    <source>
        <dbReference type="ARBA" id="ARBA00022448"/>
    </source>
</evidence>
<feature type="binding site" evidence="7">
    <location>
        <position position="105"/>
    </location>
    <ligand>
        <name>Cu cation</name>
        <dbReference type="ChEBI" id="CHEBI:23378"/>
    </ligand>
</feature>
<dbReference type="SUPFAM" id="SSF49503">
    <property type="entry name" value="Cupredoxins"/>
    <property type="match status" value="1"/>
</dbReference>
<evidence type="ECO:0000256" key="3">
    <source>
        <dbReference type="ARBA" id="ARBA00022723"/>
    </source>
</evidence>
<reference evidence="10" key="1">
    <citation type="journal article" date="2011" name="ISME J.">
        <title>The endosymbionts of the deep-sea tubeworms Riftia pachyptila and Tevnia jerichonana share an identical physiology as revealed by proteogenomic analyses.</title>
        <authorList>
            <person name="Gardebrecht A."/>
            <person name="Markert S."/>
            <person name="Felbeck H."/>
            <person name="Thuermer A."/>
            <person name="Albrecht D."/>
            <person name="Wollherr A."/>
            <person name="Kabisch J."/>
            <person name="Lehmann R."/>
            <person name="Daniel R."/>
            <person name="Liesegang H."/>
            <person name="Hecker M."/>
            <person name="Sievert S.M."/>
            <person name="Schweder T."/>
        </authorList>
    </citation>
    <scope>NUCLEOTIDE SEQUENCE [LARGE SCALE GENOMIC DNA]</scope>
</reference>
<dbReference type="PANTHER" id="PTHR36507">
    <property type="entry name" value="BLL1555 PROTEIN"/>
    <property type="match status" value="1"/>
</dbReference>
<evidence type="ECO:0000256" key="1">
    <source>
        <dbReference type="ARBA" id="ARBA00004418"/>
    </source>
</evidence>
<name>G2DFC7_9GAMM</name>
<evidence type="ECO:0000313" key="11">
    <source>
        <dbReference type="Proteomes" id="UP000004491"/>
    </source>
</evidence>
<keyword evidence="4" id="KW-0574">Periplasm</keyword>
<accession>G2DFC7</accession>
<dbReference type="InterPro" id="IPR002386">
    <property type="entry name" value="Amicyanin/Pseudoazurin"/>
</dbReference>
<feature type="binding site" evidence="7">
    <location>
        <position position="108"/>
    </location>
    <ligand>
        <name>Cu cation</name>
        <dbReference type="ChEBI" id="CHEBI:23378"/>
    </ligand>
</feature>
<comment type="cofactor">
    <cofactor evidence="7">
        <name>Cu cation</name>
        <dbReference type="ChEBI" id="CHEBI:23378"/>
    </cofactor>
    <text evidence="7">Binds 1 copper ion per subunit.</text>
</comment>
<dbReference type="GO" id="GO:0005507">
    <property type="term" value="F:copper ion binding"/>
    <property type="evidence" value="ECO:0007669"/>
    <property type="project" value="InterPro"/>
</dbReference>
<keyword evidence="8" id="KW-0732">Signal</keyword>
<evidence type="ECO:0000256" key="8">
    <source>
        <dbReference type="SAM" id="SignalP"/>
    </source>
</evidence>
<comment type="subcellular location">
    <subcellularLocation>
        <location evidence="1">Periplasm</location>
    </subcellularLocation>
</comment>
<dbReference type="PRINTS" id="PR00155">
    <property type="entry name" value="AMICYANIN"/>
</dbReference>
<evidence type="ECO:0000256" key="7">
    <source>
        <dbReference type="PIRSR" id="PIRSR602386-1"/>
    </source>
</evidence>
<keyword evidence="5" id="KW-0249">Electron transport</keyword>
<feature type="signal peptide" evidence="8">
    <location>
        <begin position="1"/>
        <end position="31"/>
    </location>
</feature>
<evidence type="ECO:0000313" key="10">
    <source>
        <dbReference type="EMBL" id="EGV50664.1"/>
    </source>
</evidence>
<dbReference type="PANTHER" id="PTHR36507:SF1">
    <property type="entry name" value="BLL1555 PROTEIN"/>
    <property type="match status" value="1"/>
</dbReference>
<dbReference type="Pfam" id="PF00127">
    <property type="entry name" value="Copper-bind"/>
    <property type="match status" value="1"/>
</dbReference>
<dbReference type="GO" id="GO:0009055">
    <property type="term" value="F:electron transfer activity"/>
    <property type="evidence" value="ECO:0007669"/>
    <property type="project" value="InterPro"/>
</dbReference>
<comment type="caution">
    <text evidence="10">The sequence shown here is derived from an EMBL/GenBank/DDBJ whole genome shotgun (WGS) entry which is preliminary data.</text>
</comment>
<gene>
    <name evidence="10" type="ORF">Rifp1Sym_cp00040</name>
</gene>
<feature type="domain" description="Blue (type 1) copper" evidence="9">
    <location>
        <begin position="38"/>
        <end position="118"/>
    </location>
</feature>
<keyword evidence="3 7" id="KW-0479">Metal-binding</keyword>
<evidence type="ECO:0000256" key="6">
    <source>
        <dbReference type="ARBA" id="ARBA00023008"/>
    </source>
</evidence>
<dbReference type="InterPro" id="IPR052721">
    <property type="entry name" value="ET_Amicyanin"/>
</dbReference>
<proteinExistence type="predicted"/>
<protein>
    <submittedName>
        <fullName evidence="10">Copper binding protein, plastocyanin/azurin family</fullName>
    </submittedName>
</protein>
<dbReference type="InterPro" id="IPR008972">
    <property type="entry name" value="Cupredoxin"/>
</dbReference>
<keyword evidence="2" id="KW-0813">Transport</keyword>
<evidence type="ECO:0000256" key="5">
    <source>
        <dbReference type="ARBA" id="ARBA00022982"/>
    </source>
</evidence>
<feature type="binding site" evidence="7">
    <location>
        <position position="70"/>
    </location>
    <ligand>
        <name>Cu cation</name>
        <dbReference type="ChEBI" id="CHEBI:23378"/>
    </ligand>
</feature>
<keyword evidence="6 7" id="KW-0186">Copper</keyword>
<dbReference type="GO" id="GO:0042597">
    <property type="term" value="C:periplasmic space"/>
    <property type="evidence" value="ECO:0007669"/>
    <property type="project" value="UniProtKB-SubCell"/>
</dbReference>
<keyword evidence="11" id="KW-1185">Reference proteome</keyword>
<feature type="chain" id="PRO_5003428542" evidence="8">
    <location>
        <begin position="32"/>
        <end position="118"/>
    </location>
</feature>
<dbReference type="InterPro" id="IPR000923">
    <property type="entry name" value="BlueCu_1"/>
</dbReference>
<organism evidence="10 11">
    <name type="scientific">endosymbiont of Riftia pachyptila</name>
    <name type="common">vent Ph05</name>
    <dbReference type="NCBI Taxonomy" id="1048808"/>
    <lineage>
        <taxon>Bacteria</taxon>
        <taxon>Pseudomonadati</taxon>
        <taxon>Pseudomonadota</taxon>
        <taxon>Gammaproteobacteria</taxon>
        <taxon>sulfur-oxidizing symbionts</taxon>
    </lineage>
</organism>
<feature type="binding site" evidence="7">
    <location>
        <position position="111"/>
    </location>
    <ligand>
        <name>Cu cation</name>
        <dbReference type="ChEBI" id="CHEBI:23378"/>
    </ligand>
</feature>
<sequence>MTLRFLMIRLKLSCQALLALSLVAIMTTATAGGGAVAQVEIIKFKFLPQVISIKAGQTVRWVNREKRQYHSVWFEQLGDPESDYLFPDDTYERSFDSVGEFPYRCGPHPEMTGIVRVE</sequence>
<dbReference type="EMBL" id="AFOC01000069">
    <property type="protein sequence ID" value="EGV50664.1"/>
    <property type="molecule type" value="Genomic_DNA"/>
</dbReference>
<evidence type="ECO:0000259" key="9">
    <source>
        <dbReference type="Pfam" id="PF00127"/>
    </source>
</evidence>
<evidence type="ECO:0000256" key="4">
    <source>
        <dbReference type="ARBA" id="ARBA00022764"/>
    </source>
</evidence>
<dbReference type="Proteomes" id="UP000004491">
    <property type="component" value="Unassembled WGS sequence"/>
</dbReference>
<dbReference type="AlphaFoldDB" id="G2DFC7"/>